<evidence type="ECO:0000256" key="1">
    <source>
        <dbReference type="SAM" id="MobiDB-lite"/>
    </source>
</evidence>
<proteinExistence type="predicted"/>
<evidence type="ECO:0000313" key="2">
    <source>
        <dbReference type="EMBL" id="EKD12638.1"/>
    </source>
</evidence>
<reference evidence="2 3" key="1">
    <citation type="journal article" date="2012" name="BMC Genomics">
        <title>Sequencing the genome of Marssonina brunnea reveals fungus-poplar co-evolution.</title>
        <authorList>
            <person name="Zhu S."/>
            <person name="Cao Y.-Z."/>
            <person name="Jiang C."/>
            <person name="Tan B.-Y."/>
            <person name="Wang Z."/>
            <person name="Feng S."/>
            <person name="Zhang L."/>
            <person name="Su X.-H."/>
            <person name="Brejova B."/>
            <person name="Vinar T."/>
            <person name="Xu M."/>
            <person name="Wang M.-X."/>
            <person name="Zhang S.-G."/>
            <person name="Huang M.-R."/>
            <person name="Wu R."/>
            <person name="Zhou Y."/>
        </authorList>
    </citation>
    <scope>NUCLEOTIDE SEQUENCE [LARGE SCALE GENOMIC DNA]</scope>
    <source>
        <strain evidence="2 3">MB_m1</strain>
    </source>
</reference>
<keyword evidence="3" id="KW-1185">Reference proteome</keyword>
<feature type="region of interest" description="Disordered" evidence="1">
    <location>
        <begin position="18"/>
        <end position="39"/>
    </location>
</feature>
<gene>
    <name evidence="2" type="ORF">MBM_09207</name>
</gene>
<dbReference type="Proteomes" id="UP000006753">
    <property type="component" value="Unassembled WGS sequence"/>
</dbReference>
<dbReference type="InParanoid" id="K1WVI3"/>
<dbReference type="HOGENOM" id="CLU_1678289_0_0_1"/>
<dbReference type="AlphaFoldDB" id="K1WVI3"/>
<protein>
    <submittedName>
        <fullName evidence="2">Uncharacterized protein</fullName>
    </submittedName>
</protein>
<accession>K1WVI3</accession>
<sequence length="157" mass="17606">MASRIGACPESRMAKCCQPSHLGKAPSPTESRSPADANILAGGGRVSQVRWEETIEVDLTSITQRRKVREAKRESERERLGKASRVGSTVYLFAEALARMETQHHSLILVTGIRNQERSTTSGNLVESGLEWTGLEWGTDRFPNRDLWYLTSQISYR</sequence>
<organism evidence="2 3">
    <name type="scientific">Marssonina brunnea f. sp. multigermtubi (strain MB_m1)</name>
    <name type="common">Marssonina leaf spot fungus</name>
    <dbReference type="NCBI Taxonomy" id="1072389"/>
    <lineage>
        <taxon>Eukaryota</taxon>
        <taxon>Fungi</taxon>
        <taxon>Dikarya</taxon>
        <taxon>Ascomycota</taxon>
        <taxon>Pezizomycotina</taxon>
        <taxon>Leotiomycetes</taxon>
        <taxon>Helotiales</taxon>
        <taxon>Drepanopezizaceae</taxon>
        <taxon>Drepanopeziza</taxon>
    </lineage>
</organism>
<dbReference type="EMBL" id="JH921455">
    <property type="protein sequence ID" value="EKD12638.1"/>
    <property type="molecule type" value="Genomic_DNA"/>
</dbReference>
<dbReference type="KEGG" id="mbe:MBM_09207"/>
<name>K1WVI3_MARBU</name>
<evidence type="ECO:0000313" key="3">
    <source>
        <dbReference type="Proteomes" id="UP000006753"/>
    </source>
</evidence>